<feature type="compositionally biased region" description="Low complexity" evidence="1">
    <location>
        <begin position="286"/>
        <end position="295"/>
    </location>
</feature>
<reference evidence="2 3" key="1">
    <citation type="submission" date="2024-01" db="EMBL/GenBank/DDBJ databases">
        <title>A draft genome for the cacao thread blight pathogen Marasmiellus scandens.</title>
        <authorList>
            <person name="Baruah I.K."/>
            <person name="Leung J."/>
            <person name="Bukari Y."/>
            <person name="Amoako-Attah I."/>
            <person name="Meinhardt L.W."/>
            <person name="Bailey B.A."/>
            <person name="Cohen S.P."/>
        </authorList>
    </citation>
    <scope>NUCLEOTIDE SEQUENCE [LARGE SCALE GENOMIC DNA]</scope>
    <source>
        <strain evidence="2 3">GH-19</strain>
    </source>
</reference>
<evidence type="ECO:0000256" key="1">
    <source>
        <dbReference type="SAM" id="MobiDB-lite"/>
    </source>
</evidence>
<protein>
    <submittedName>
        <fullName evidence="2">Uncharacterized protein</fullName>
    </submittedName>
</protein>
<dbReference type="Proteomes" id="UP001498398">
    <property type="component" value="Unassembled WGS sequence"/>
</dbReference>
<accession>A0ABR1IP60</accession>
<name>A0ABR1IP60_9AGAR</name>
<gene>
    <name evidence="2" type="ORF">VKT23_018442</name>
</gene>
<proteinExistence type="predicted"/>
<feature type="region of interest" description="Disordered" evidence="1">
    <location>
        <begin position="262"/>
        <end position="336"/>
    </location>
</feature>
<feature type="compositionally biased region" description="Pro residues" evidence="1">
    <location>
        <begin position="63"/>
        <end position="73"/>
    </location>
</feature>
<feature type="compositionally biased region" description="Acidic residues" evidence="1">
    <location>
        <begin position="296"/>
        <end position="305"/>
    </location>
</feature>
<organism evidence="2 3">
    <name type="scientific">Marasmiellus scandens</name>
    <dbReference type="NCBI Taxonomy" id="2682957"/>
    <lineage>
        <taxon>Eukaryota</taxon>
        <taxon>Fungi</taxon>
        <taxon>Dikarya</taxon>
        <taxon>Basidiomycota</taxon>
        <taxon>Agaricomycotina</taxon>
        <taxon>Agaricomycetes</taxon>
        <taxon>Agaricomycetidae</taxon>
        <taxon>Agaricales</taxon>
        <taxon>Marasmiineae</taxon>
        <taxon>Omphalotaceae</taxon>
        <taxon>Marasmiellus</taxon>
    </lineage>
</organism>
<evidence type="ECO:0000313" key="3">
    <source>
        <dbReference type="Proteomes" id="UP001498398"/>
    </source>
</evidence>
<feature type="compositionally biased region" description="Gly residues" evidence="1">
    <location>
        <begin position="306"/>
        <end position="317"/>
    </location>
</feature>
<evidence type="ECO:0000313" key="2">
    <source>
        <dbReference type="EMBL" id="KAK7437726.1"/>
    </source>
</evidence>
<feature type="compositionally biased region" description="Basic and acidic residues" evidence="1">
    <location>
        <begin position="262"/>
        <end position="271"/>
    </location>
</feature>
<keyword evidence="3" id="KW-1185">Reference proteome</keyword>
<feature type="compositionally biased region" description="Low complexity" evidence="1">
    <location>
        <begin position="1"/>
        <end position="61"/>
    </location>
</feature>
<feature type="region of interest" description="Disordered" evidence="1">
    <location>
        <begin position="1"/>
        <end position="94"/>
    </location>
</feature>
<dbReference type="EMBL" id="JBANRG010000083">
    <property type="protein sequence ID" value="KAK7437726.1"/>
    <property type="molecule type" value="Genomic_DNA"/>
</dbReference>
<sequence length="336" mass="36470">MTRGTRARGQGTARGATRARGNATTATTTTTATRPTAATTVTRPTAATTVTRPAQARARAPLAPIPINTPPSTDPEEGRNEDQEPQEPLAYVGKRKRTYDEIAGALSIRATTKRQKIDNEILEPYYQLGRWTQRGIDLDPDVHHIVKVGIALSEDFSEMEGIESFAALEEVLDPRLLLGLLHTRSYWPAFPCPTSNPGASKMAPTIFVTCTTLFKVVGRKNGKSKRVAPKDVVPSTSTFNKLIAAEAARSLRRAEKVEECRQHEEAERRQAEAAARQKALEHIRAQRQQWQQPAQPEEDDGDGGDGSEGGVVGQGEGEGTDDEMDGAGEGGEGEEY</sequence>
<feature type="compositionally biased region" description="Acidic residues" evidence="1">
    <location>
        <begin position="318"/>
        <end position="336"/>
    </location>
</feature>
<comment type="caution">
    <text evidence="2">The sequence shown here is derived from an EMBL/GenBank/DDBJ whole genome shotgun (WGS) entry which is preliminary data.</text>
</comment>